<feature type="compositionally biased region" description="Polar residues" evidence="1">
    <location>
        <begin position="1"/>
        <end position="14"/>
    </location>
</feature>
<accession>A0A9P8LHH6</accession>
<dbReference type="CDD" id="cd00403">
    <property type="entry name" value="Ribosomal_L1"/>
    <property type="match status" value="1"/>
</dbReference>
<dbReference type="PANTHER" id="PTHR23105">
    <property type="entry name" value="RIBOSOMAL PROTEIN L7AE FAMILY MEMBER"/>
    <property type="match status" value="1"/>
</dbReference>
<dbReference type="AlphaFoldDB" id="A0A9P8LHH6"/>
<keyword evidence="3" id="KW-1185">Reference proteome</keyword>
<feature type="region of interest" description="Disordered" evidence="1">
    <location>
        <begin position="199"/>
        <end position="221"/>
    </location>
</feature>
<dbReference type="Gene3D" id="3.40.50.790">
    <property type="match status" value="1"/>
</dbReference>
<reference evidence="2" key="1">
    <citation type="submission" date="2021-03" db="EMBL/GenBank/DDBJ databases">
        <title>Comparative genomics and phylogenomic investigation of the class Geoglossomycetes provide insights into ecological specialization and systematics.</title>
        <authorList>
            <person name="Melie T."/>
            <person name="Pirro S."/>
            <person name="Miller A.N."/>
            <person name="Quandt A."/>
        </authorList>
    </citation>
    <scope>NUCLEOTIDE SEQUENCE</scope>
    <source>
        <strain evidence="2">CAQ_001_2017</strain>
    </source>
</reference>
<feature type="compositionally biased region" description="Basic and acidic residues" evidence="1">
    <location>
        <begin position="199"/>
        <end position="209"/>
    </location>
</feature>
<gene>
    <name evidence="2" type="ORF">GP486_001255</name>
</gene>
<organism evidence="2 3">
    <name type="scientific">Trichoglossum hirsutum</name>
    <dbReference type="NCBI Taxonomy" id="265104"/>
    <lineage>
        <taxon>Eukaryota</taxon>
        <taxon>Fungi</taxon>
        <taxon>Dikarya</taxon>
        <taxon>Ascomycota</taxon>
        <taxon>Pezizomycotina</taxon>
        <taxon>Geoglossomycetes</taxon>
        <taxon>Geoglossales</taxon>
        <taxon>Geoglossaceae</taxon>
        <taxon>Trichoglossum</taxon>
    </lineage>
</organism>
<proteinExistence type="predicted"/>
<dbReference type="InterPro" id="IPR016095">
    <property type="entry name" value="Ribosomal_uL1_3-a/b-sand"/>
</dbReference>
<evidence type="ECO:0000313" key="2">
    <source>
        <dbReference type="EMBL" id="KAH0565354.1"/>
    </source>
</evidence>
<feature type="compositionally biased region" description="Basic and acidic residues" evidence="1">
    <location>
        <begin position="35"/>
        <end position="48"/>
    </location>
</feature>
<dbReference type="GO" id="GO:0003723">
    <property type="term" value="F:RNA binding"/>
    <property type="evidence" value="ECO:0007669"/>
    <property type="project" value="InterPro"/>
</dbReference>
<dbReference type="InterPro" id="IPR023674">
    <property type="entry name" value="Ribosomal_uL1-like"/>
</dbReference>
<evidence type="ECO:0000256" key="1">
    <source>
        <dbReference type="SAM" id="MobiDB-lite"/>
    </source>
</evidence>
<feature type="region of interest" description="Disordered" evidence="1">
    <location>
        <begin position="346"/>
        <end position="376"/>
    </location>
</feature>
<dbReference type="InterPro" id="IPR050257">
    <property type="entry name" value="eL8/uL1-like"/>
</dbReference>
<dbReference type="EMBL" id="JAGHQM010000104">
    <property type="protein sequence ID" value="KAH0565354.1"/>
    <property type="molecule type" value="Genomic_DNA"/>
</dbReference>
<feature type="region of interest" description="Disordered" evidence="1">
    <location>
        <begin position="1"/>
        <end position="62"/>
    </location>
</feature>
<evidence type="ECO:0008006" key="4">
    <source>
        <dbReference type="Google" id="ProtNLM"/>
    </source>
</evidence>
<evidence type="ECO:0000313" key="3">
    <source>
        <dbReference type="Proteomes" id="UP000750711"/>
    </source>
</evidence>
<name>A0A9P8LHH6_9PEZI</name>
<sequence length="422" mass="46106">MAQTTTVAKATSVESPYRLDGEQTLKASRALLAHIENEKQEKDSKAEKPNLLASTGDSSDDEGAELDEVPIWLILTTKRHIINKTRLKPGKISIPHPLNTSPTSTICLITADPQRSFKDAIATPSFPADLRSRITRVISLSKLRSKYKSYESKRQLFNEHDVFLADDRVVSLLPNILGKVFYKTGIKRPITVSIAAENGRKGKEKEGSRMKSRKNAAMSDHSVASPERLAGEITKTLSTALVHLSPSTCTSVRVGKASWDATKVVENIEAVVAGLVTRFVPKGWRGVRSLHIKGPETAALPLWLADELWLDEGDILDDALPKDGAKAIEGTKGEIENINRKRKTFVPEEEPTARKKLKGTKKGEGGPSVGLGKEAALRREKLKKQKAEAIEEAEVAVATKGTVKTKTVDDGGVKVKTKKSKQ</sequence>
<dbReference type="Proteomes" id="UP000750711">
    <property type="component" value="Unassembled WGS sequence"/>
</dbReference>
<comment type="caution">
    <text evidence="2">The sequence shown here is derived from an EMBL/GenBank/DDBJ whole genome shotgun (WGS) entry which is preliminary data.</text>
</comment>
<dbReference type="Pfam" id="PF00687">
    <property type="entry name" value="Ribosomal_L1"/>
    <property type="match status" value="1"/>
</dbReference>
<protein>
    <recommendedName>
        <fullName evidence="4">Ribosomal protein L1</fullName>
    </recommendedName>
</protein>
<dbReference type="InterPro" id="IPR028364">
    <property type="entry name" value="Ribosomal_uL1/biogenesis"/>
</dbReference>
<dbReference type="SUPFAM" id="SSF56808">
    <property type="entry name" value="Ribosomal protein L1"/>
    <property type="match status" value="1"/>
</dbReference>